<dbReference type="PANTHER" id="PTHR44809:SF1">
    <property type="entry name" value="PROTEIN O-MANNOSYL-TRANSFERASE TMTC1"/>
    <property type="match status" value="1"/>
</dbReference>
<dbReference type="PROSITE" id="PS50005">
    <property type="entry name" value="TPR"/>
    <property type="match status" value="3"/>
</dbReference>
<dbReference type="eggNOG" id="COG0457">
    <property type="taxonomic scope" value="Bacteria"/>
</dbReference>
<feature type="repeat" description="TPR" evidence="1">
    <location>
        <begin position="595"/>
        <end position="628"/>
    </location>
</feature>
<dbReference type="SUPFAM" id="SSF48452">
    <property type="entry name" value="TPR-like"/>
    <property type="match status" value="1"/>
</dbReference>
<dbReference type="SUPFAM" id="SSF82171">
    <property type="entry name" value="DPP6 N-terminal domain-like"/>
    <property type="match status" value="1"/>
</dbReference>
<evidence type="ECO:0000313" key="2">
    <source>
        <dbReference type="EMBL" id="ABJ82381.1"/>
    </source>
</evidence>
<dbReference type="HOGENOM" id="CLU_368376_0_0_0"/>
<dbReference type="AlphaFoldDB" id="Q029B0"/>
<dbReference type="InterPro" id="IPR052943">
    <property type="entry name" value="TMTC_O-mannosyl-trnsfr"/>
</dbReference>
<reference evidence="2" key="1">
    <citation type="submission" date="2006-10" db="EMBL/GenBank/DDBJ databases">
        <title>Complete sequence of Solibacter usitatus Ellin6076.</title>
        <authorList>
            <consortium name="US DOE Joint Genome Institute"/>
            <person name="Copeland A."/>
            <person name="Lucas S."/>
            <person name="Lapidus A."/>
            <person name="Barry K."/>
            <person name="Detter J.C."/>
            <person name="Glavina del Rio T."/>
            <person name="Hammon N."/>
            <person name="Israni S."/>
            <person name="Dalin E."/>
            <person name="Tice H."/>
            <person name="Pitluck S."/>
            <person name="Thompson L.S."/>
            <person name="Brettin T."/>
            <person name="Bruce D."/>
            <person name="Han C."/>
            <person name="Tapia R."/>
            <person name="Gilna P."/>
            <person name="Schmutz J."/>
            <person name="Larimer F."/>
            <person name="Land M."/>
            <person name="Hauser L."/>
            <person name="Kyrpides N."/>
            <person name="Mikhailova N."/>
            <person name="Janssen P.H."/>
            <person name="Kuske C.R."/>
            <person name="Richardson P."/>
        </authorList>
    </citation>
    <scope>NUCLEOTIDE SEQUENCE</scope>
    <source>
        <strain evidence="2">Ellin6076</strain>
    </source>
</reference>
<dbReference type="InterPro" id="IPR011990">
    <property type="entry name" value="TPR-like_helical_dom_sf"/>
</dbReference>
<dbReference type="InterPro" id="IPR011042">
    <property type="entry name" value="6-blade_b-propeller_TolB-like"/>
</dbReference>
<gene>
    <name evidence="2" type="ordered locus">Acid_1388</name>
</gene>
<dbReference type="Pfam" id="PF07676">
    <property type="entry name" value="PD40"/>
    <property type="match status" value="2"/>
</dbReference>
<dbReference type="Gene3D" id="1.25.40.10">
    <property type="entry name" value="Tetratricopeptide repeat domain"/>
    <property type="match status" value="2"/>
</dbReference>
<keyword evidence="1" id="KW-0802">TPR repeat</keyword>
<accession>Q029B0</accession>
<organism evidence="2">
    <name type="scientific">Solibacter usitatus (strain Ellin6076)</name>
    <dbReference type="NCBI Taxonomy" id="234267"/>
    <lineage>
        <taxon>Bacteria</taxon>
        <taxon>Pseudomonadati</taxon>
        <taxon>Acidobacteriota</taxon>
        <taxon>Terriglobia</taxon>
        <taxon>Bryobacterales</taxon>
        <taxon>Solibacteraceae</taxon>
        <taxon>Candidatus Solibacter</taxon>
    </lineage>
</organism>
<name>Q029B0_SOLUE</name>
<dbReference type="InParanoid" id="Q029B0"/>
<dbReference type="InterPro" id="IPR019734">
    <property type="entry name" value="TPR_rpt"/>
</dbReference>
<feature type="repeat" description="TPR" evidence="1">
    <location>
        <begin position="629"/>
        <end position="662"/>
    </location>
</feature>
<dbReference type="Gene3D" id="2.120.10.30">
    <property type="entry name" value="TolB, C-terminal domain"/>
    <property type="match status" value="1"/>
</dbReference>
<evidence type="ECO:0000256" key="1">
    <source>
        <dbReference type="PROSITE-ProRule" id="PRU00339"/>
    </source>
</evidence>
<feature type="repeat" description="TPR" evidence="1">
    <location>
        <begin position="561"/>
        <end position="594"/>
    </location>
</feature>
<dbReference type="KEGG" id="sus:Acid_1388"/>
<dbReference type="PROSITE" id="PS50293">
    <property type="entry name" value="TPR_REGION"/>
    <property type="match status" value="3"/>
</dbReference>
<dbReference type="eggNOG" id="COG0823">
    <property type="taxonomic scope" value="Bacteria"/>
</dbReference>
<dbReference type="Pfam" id="PF13432">
    <property type="entry name" value="TPR_16"/>
    <property type="match status" value="1"/>
</dbReference>
<dbReference type="SMART" id="SM00028">
    <property type="entry name" value="TPR"/>
    <property type="match status" value="5"/>
</dbReference>
<dbReference type="Pfam" id="PF13424">
    <property type="entry name" value="TPR_12"/>
    <property type="match status" value="1"/>
</dbReference>
<dbReference type="PANTHER" id="PTHR44809">
    <property type="match status" value="1"/>
</dbReference>
<protein>
    <submittedName>
        <fullName evidence="2">Tetratricopeptide TPR_2 repeat protein</fullName>
    </submittedName>
</protein>
<dbReference type="STRING" id="234267.Acid_1388"/>
<dbReference type="EMBL" id="CP000473">
    <property type="protein sequence ID" value="ABJ82381.1"/>
    <property type="molecule type" value="Genomic_DNA"/>
</dbReference>
<sequence>MLTFTLWTGAQPAPSIAILYPLEGTLFPPEFPAPTFLFHDSSKAAAWNVEINFADGAAPIRVRASGEPAAVGTIDERCIGPTNRPPKAADARTWIPDAQTWSLIKHHSVGAPAKIAITGLSRAEVSIRTASDAVGAPIFYRDVPLMPSETEKGVIKPLAATMVPLIAWRLRDPAAGESRLLMTGIHSCANCHSFSADGKTMGMDVDGPANDKGLYAMAGVQPKMSIRKEDVIAWSDYRGKLGGKLRVGFMSQVSPEGRQVVTTINDPGQDQPEYQRRKNPLDLINNYFVANFKEYSFLQVFYPTRGILAWYDRAAGKLRPLPGADDPRYVHTNAVWSPDGKYLVFARAEARDAYTPGAQPAERANGANETPIQYDLYRIPFNGGAGGTAEPIDGASHNGMSNSFPKVSPDGRWIVWVQARNGQLMRPDSQLYIVPAAGGKARRMRANTPLMNSWHSFSPNSRWLVFSSKSRSPYTQMFLTHIDADGNDTPPVLIENATAANRAVNIPEFVNIAPGGLLELAAPAAQYYAVIDSAVDLVKSGRRQDAIGEWRKALALAPAETTVHFNLANALFETGKTEEAIAEYGKTLELSPEHVEAHNNLGNALVREGRSEEAMAQFEATLQLDPAHANAHANLGAAMAQRGRIAEGIAHLEKAIELDPGHAQAHSNLGIALAMSGRLEDAIRQVEESSRLSAGQDAMTLDLLAALYAEAGRFGDAASAVSKAIARAQALNQPRAVEAMKAKLANYQERARHGRE</sequence>
<proteinExistence type="predicted"/>
<dbReference type="InterPro" id="IPR011659">
    <property type="entry name" value="WD40"/>
</dbReference>
<dbReference type="OrthoDB" id="4269629at2"/>